<evidence type="ECO:0000313" key="1">
    <source>
        <dbReference type="EMBL" id="KAF7511928.1"/>
    </source>
</evidence>
<dbReference type="Proteomes" id="UP000606974">
    <property type="component" value="Unassembled WGS sequence"/>
</dbReference>
<gene>
    <name evidence="1" type="ORF">GJ744_003161</name>
</gene>
<reference evidence="1" key="1">
    <citation type="submission" date="2020-02" db="EMBL/GenBank/DDBJ databases">
        <authorList>
            <person name="Palmer J.M."/>
        </authorList>
    </citation>
    <scope>NUCLEOTIDE SEQUENCE</scope>
    <source>
        <strain evidence="1">EPUS1.4</strain>
        <tissue evidence="1">Thallus</tissue>
    </source>
</reference>
<dbReference type="OrthoDB" id="10425193at2759"/>
<sequence>MEQMLAPRGESLLNFQDLSQHVPVQYRKRVPGHVIIDGPGLKIINSNEFQEALELESSDLKDQDVKPFRRLYPTTEANSGRITLKLNGMVQG</sequence>
<evidence type="ECO:0000313" key="2">
    <source>
        <dbReference type="Proteomes" id="UP000606974"/>
    </source>
</evidence>
<dbReference type="AlphaFoldDB" id="A0A8H7AML3"/>
<comment type="caution">
    <text evidence="1">The sequence shown here is derived from an EMBL/GenBank/DDBJ whole genome shotgun (WGS) entry which is preliminary data.</text>
</comment>
<organism evidence="1 2">
    <name type="scientific">Endocarpon pusillum</name>
    <dbReference type="NCBI Taxonomy" id="364733"/>
    <lineage>
        <taxon>Eukaryota</taxon>
        <taxon>Fungi</taxon>
        <taxon>Dikarya</taxon>
        <taxon>Ascomycota</taxon>
        <taxon>Pezizomycotina</taxon>
        <taxon>Eurotiomycetes</taxon>
        <taxon>Chaetothyriomycetidae</taxon>
        <taxon>Verrucariales</taxon>
        <taxon>Verrucariaceae</taxon>
        <taxon>Endocarpon</taxon>
    </lineage>
</organism>
<name>A0A8H7AML3_9EURO</name>
<dbReference type="EMBL" id="JAACFV010000016">
    <property type="protein sequence ID" value="KAF7511928.1"/>
    <property type="molecule type" value="Genomic_DNA"/>
</dbReference>
<accession>A0A8H7AML3</accession>
<protein>
    <submittedName>
        <fullName evidence="1">Uncharacterized protein</fullName>
    </submittedName>
</protein>
<proteinExistence type="predicted"/>
<keyword evidence="2" id="KW-1185">Reference proteome</keyword>